<evidence type="ECO:0000313" key="3">
    <source>
        <dbReference type="EMBL" id="KAL3120717.1"/>
    </source>
</evidence>
<feature type="compositionally biased region" description="Basic and acidic residues" evidence="1">
    <location>
        <begin position="17"/>
        <end position="68"/>
    </location>
</feature>
<keyword evidence="2" id="KW-0812">Transmembrane</keyword>
<dbReference type="AlphaFoldDB" id="A0ABD2M0T8"/>
<feature type="region of interest" description="Disordered" evidence="1">
    <location>
        <begin position="1"/>
        <end position="110"/>
    </location>
</feature>
<keyword evidence="2" id="KW-0472">Membrane</keyword>
<protein>
    <submittedName>
        <fullName evidence="3">Uncharacterized protein</fullName>
    </submittedName>
</protein>
<dbReference type="Proteomes" id="UP001620626">
    <property type="component" value="Unassembled WGS sequence"/>
</dbReference>
<gene>
    <name evidence="3" type="ORF">niasHT_008009</name>
</gene>
<evidence type="ECO:0000256" key="1">
    <source>
        <dbReference type="SAM" id="MobiDB-lite"/>
    </source>
</evidence>
<reference evidence="3 4" key="1">
    <citation type="submission" date="2024-10" db="EMBL/GenBank/DDBJ databases">
        <authorList>
            <person name="Kim D."/>
        </authorList>
    </citation>
    <scope>NUCLEOTIDE SEQUENCE [LARGE SCALE GENOMIC DNA]</scope>
    <source>
        <strain evidence="3">BH-2024</strain>
    </source>
</reference>
<name>A0ABD2M0T8_9BILA</name>
<keyword evidence="2" id="KW-1133">Transmembrane helix</keyword>
<organism evidence="3 4">
    <name type="scientific">Heterodera trifolii</name>
    <dbReference type="NCBI Taxonomy" id="157864"/>
    <lineage>
        <taxon>Eukaryota</taxon>
        <taxon>Metazoa</taxon>
        <taxon>Ecdysozoa</taxon>
        <taxon>Nematoda</taxon>
        <taxon>Chromadorea</taxon>
        <taxon>Rhabditida</taxon>
        <taxon>Tylenchina</taxon>
        <taxon>Tylenchomorpha</taxon>
        <taxon>Tylenchoidea</taxon>
        <taxon>Heteroderidae</taxon>
        <taxon>Heteroderinae</taxon>
        <taxon>Heterodera</taxon>
    </lineage>
</organism>
<feature type="compositionally biased region" description="Basic and acidic residues" evidence="1">
    <location>
        <begin position="75"/>
        <end position="85"/>
    </location>
</feature>
<feature type="transmembrane region" description="Helical" evidence="2">
    <location>
        <begin position="240"/>
        <end position="260"/>
    </location>
</feature>
<accession>A0ABD2M0T8</accession>
<sequence>MGGDEQQQKQQLGEGQKMIDTKKEEEIGQKEEEEKKEQSEEKKEEQREEEEKREEEGEKEENREKEELKEEEEKEAQKEQWEERQQKRRFVKQRKCQNSHLKMPKAHRPFAGGVPFSATISPATNAFPKQPIVGLPPHRRHRLAIGDGALRALANTQNAVRDAFEEHSLLLHQIGKATLLVGWHIFLTLAAFHSLRRASPLLTLTAIGWAIFVYFRLMARPLRSAVKPIRQTFNNLWRHTFFKKFFFLFVICAIVAFLFFDTTKYAIHLIIHHR</sequence>
<keyword evidence="4" id="KW-1185">Reference proteome</keyword>
<evidence type="ECO:0000313" key="4">
    <source>
        <dbReference type="Proteomes" id="UP001620626"/>
    </source>
</evidence>
<feature type="transmembrane region" description="Helical" evidence="2">
    <location>
        <begin position="177"/>
        <end position="195"/>
    </location>
</feature>
<feature type="compositionally biased region" description="Basic residues" evidence="1">
    <location>
        <begin position="86"/>
        <end position="108"/>
    </location>
</feature>
<comment type="caution">
    <text evidence="3">The sequence shown here is derived from an EMBL/GenBank/DDBJ whole genome shotgun (WGS) entry which is preliminary data.</text>
</comment>
<feature type="transmembrane region" description="Helical" evidence="2">
    <location>
        <begin position="201"/>
        <end position="219"/>
    </location>
</feature>
<feature type="compositionally biased region" description="Low complexity" evidence="1">
    <location>
        <begin position="1"/>
        <end position="16"/>
    </location>
</feature>
<evidence type="ECO:0000256" key="2">
    <source>
        <dbReference type="SAM" id="Phobius"/>
    </source>
</evidence>
<proteinExistence type="predicted"/>
<dbReference type="EMBL" id="JBICBT010000207">
    <property type="protein sequence ID" value="KAL3120717.1"/>
    <property type="molecule type" value="Genomic_DNA"/>
</dbReference>